<comment type="caution">
    <text evidence="2">The sequence shown here is derived from an EMBL/GenBank/DDBJ whole genome shotgun (WGS) entry which is preliminary data.</text>
</comment>
<organism evidence="2 3">
    <name type="scientific">Trichonephila clavata</name>
    <name type="common">Joro spider</name>
    <name type="synonym">Nephila clavata</name>
    <dbReference type="NCBI Taxonomy" id="2740835"/>
    <lineage>
        <taxon>Eukaryota</taxon>
        <taxon>Metazoa</taxon>
        <taxon>Ecdysozoa</taxon>
        <taxon>Arthropoda</taxon>
        <taxon>Chelicerata</taxon>
        <taxon>Arachnida</taxon>
        <taxon>Araneae</taxon>
        <taxon>Araneomorphae</taxon>
        <taxon>Entelegynae</taxon>
        <taxon>Araneoidea</taxon>
        <taxon>Nephilidae</taxon>
        <taxon>Trichonephila</taxon>
    </lineage>
</organism>
<dbReference type="EMBL" id="BMAO01000573">
    <property type="protein sequence ID" value="GFQ67723.1"/>
    <property type="molecule type" value="Genomic_DNA"/>
</dbReference>
<keyword evidence="3" id="KW-1185">Reference proteome</keyword>
<name>A0A8X6FUW6_TRICU</name>
<feature type="region of interest" description="Disordered" evidence="1">
    <location>
        <begin position="1"/>
        <end position="87"/>
    </location>
</feature>
<proteinExistence type="predicted"/>
<evidence type="ECO:0000256" key="1">
    <source>
        <dbReference type="SAM" id="MobiDB-lite"/>
    </source>
</evidence>
<reference evidence="2" key="1">
    <citation type="submission" date="2020-07" db="EMBL/GenBank/DDBJ databases">
        <title>Multicomponent nature underlies the extraordinary mechanical properties of spider dragline silk.</title>
        <authorList>
            <person name="Kono N."/>
            <person name="Nakamura H."/>
            <person name="Mori M."/>
            <person name="Yoshida Y."/>
            <person name="Ohtoshi R."/>
            <person name="Malay A.D."/>
            <person name="Moran D.A.P."/>
            <person name="Tomita M."/>
            <person name="Numata K."/>
            <person name="Arakawa K."/>
        </authorList>
    </citation>
    <scope>NUCLEOTIDE SEQUENCE</scope>
</reference>
<gene>
    <name evidence="2" type="ORF">TNCT_697651</name>
</gene>
<accession>A0A8X6FUW6</accession>
<evidence type="ECO:0000313" key="3">
    <source>
        <dbReference type="Proteomes" id="UP000887116"/>
    </source>
</evidence>
<feature type="compositionally biased region" description="Basic and acidic residues" evidence="1">
    <location>
        <begin position="1"/>
        <end position="31"/>
    </location>
</feature>
<sequence length="132" mass="15866">MNTHKSETVPDKKPDEETAGPEREWKPETKLESGTLEPERNWNPQHWSPEHNWNPQNWRPEQYWNPQNWSPEQYWNPQNWSPEQNRNGFLKAERQLAVFSSRKNIRADKLICGDFPKIRSRPSPQSVRVHEK</sequence>
<evidence type="ECO:0000313" key="2">
    <source>
        <dbReference type="EMBL" id="GFQ67723.1"/>
    </source>
</evidence>
<protein>
    <submittedName>
        <fullName evidence="2">Uncharacterized protein</fullName>
    </submittedName>
</protein>
<dbReference type="Proteomes" id="UP000887116">
    <property type="component" value="Unassembled WGS sequence"/>
</dbReference>
<dbReference type="AlphaFoldDB" id="A0A8X6FUW6"/>
<feature type="compositionally biased region" description="Polar residues" evidence="1">
    <location>
        <begin position="42"/>
        <end position="87"/>
    </location>
</feature>